<dbReference type="SUPFAM" id="SSF56672">
    <property type="entry name" value="DNA/RNA polymerases"/>
    <property type="match status" value="1"/>
</dbReference>
<dbReference type="STRING" id="4081.A0A3Q7HLM0"/>
<dbReference type="InterPro" id="IPR043502">
    <property type="entry name" value="DNA/RNA_pol_sf"/>
</dbReference>
<reference evidence="1" key="1">
    <citation type="journal article" date="2012" name="Nature">
        <title>The tomato genome sequence provides insights into fleshy fruit evolution.</title>
        <authorList>
            <consortium name="Tomato Genome Consortium"/>
        </authorList>
    </citation>
    <scope>NUCLEOTIDE SEQUENCE [LARGE SCALE GENOMIC DNA]</scope>
    <source>
        <strain evidence="1">cv. Heinz 1706</strain>
    </source>
</reference>
<sequence>MGISYAAIKFVGIFKINCRALLSLRITTFLQLEGADLVFGNAIQTLLHEFQFVFSKSTSLPPFRAHSYAIPLLPNSKTPNIRPYRYSHGQKIEIKNHVATLLEPGFIRPSSSPFASPVLLVKKKDNSWRFCVDYHSLNKIIVPEKYPIPYIDELLDELHGATIFSKIDLHSGCHQIDV</sequence>
<dbReference type="InterPro" id="IPR043128">
    <property type="entry name" value="Rev_trsase/Diguanyl_cyclase"/>
</dbReference>
<dbReference type="CDD" id="cd01647">
    <property type="entry name" value="RT_LTR"/>
    <property type="match status" value="1"/>
</dbReference>
<dbReference type="InterPro" id="IPR053134">
    <property type="entry name" value="RNA-dir_DNA_polymerase"/>
</dbReference>
<reference evidence="1" key="2">
    <citation type="submission" date="2019-01" db="UniProtKB">
        <authorList>
            <consortium name="EnsemblPlants"/>
        </authorList>
    </citation>
    <scope>IDENTIFICATION</scope>
    <source>
        <strain evidence="1">cv. Heinz 1706</strain>
    </source>
</reference>
<dbReference type="AlphaFoldDB" id="A0A3Q7HLM0"/>
<evidence type="ECO:0008006" key="3">
    <source>
        <dbReference type="Google" id="ProtNLM"/>
    </source>
</evidence>
<keyword evidence="2" id="KW-1185">Reference proteome</keyword>
<dbReference type="Gene3D" id="3.10.10.10">
    <property type="entry name" value="HIV Type 1 Reverse Transcriptase, subunit A, domain 1"/>
    <property type="match status" value="1"/>
</dbReference>
<evidence type="ECO:0000313" key="1">
    <source>
        <dbReference type="EnsemblPlants" id="Solyc08g014375.1.1"/>
    </source>
</evidence>
<dbReference type="InParanoid" id="A0A3Q7HLM0"/>
<evidence type="ECO:0000313" key="2">
    <source>
        <dbReference type="Proteomes" id="UP000004994"/>
    </source>
</evidence>
<dbReference type="Gramene" id="Solyc08g014375.1.1">
    <property type="protein sequence ID" value="Solyc08g014375.1.1"/>
    <property type="gene ID" value="Solyc08g014375.1"/>
</dbReference>
<proteinExistence type="predicted"/>
<name>A0A3Q7HLM0_SOLLC</name>
<dbReference type="Gene3D" id="3.30.70.270">
    <property type="match status" value="1"/>
</dbReference>
<organism evidence="1">
    <name type="scientific">Solanum lycopersicum</name>
    <name type="common">Tomato</name>
    <name type="synonym">Lycopersicon esculentum</name>
    <dbReference type="NCBI Taxonomy" id="4081"/>
    <lineage>
        <taxon>Eukaryota</taxon>
        <taxon>Viridiplantae</taxon>
        <taxon>Streptophyta</taxon>
        <taxon>Embryophyta</taxon>
        <taxon>Tracheophyta</taxon>
        <taxon>Spermatophyta</taxon>
        <taxon>Magnoliopsida</taxon>
        <taxon>eudicotyledons</taxon>
        <taxon>Gunneridae</taxon>
        <taxon>Pentapetalae</taxon>
        <taxon>asterids</taxon>
        <taxon>lamiids</taxon>
        <taxon>Solanales</taxon>
        <taxon>Solanaceae</taxon>
        <taxon>Solanoideae</taxon>
        <taxon>Solaneae</taxon>
        <taxon>Solanum</taxon>
        <taxon>Solanum subgen. Lycopersicon</taxon>
    </lineage>
</organism>
<dbReference type="PANTHER" id="PTHR24559">
    <property type="entry name" value="TRANSPOSON TY3-I GAG-POL POLYPROTEIN"/>
    <property type="match status" value="1"/>
</dbReference>
<protein>
    <recommendedName>
        <fullName evidence="3">Reverse transcriptase domain-containing protein</fullName>
    </recommendedName>
</protein>
<dbReference type="OMA" id="IFKINCR"/>
<dbReference type="Proteomes" id="UP000004994">
    <property type="component" value="Chromosome 8"/>
</dbReference>
<dbReference type="EnsemblPlants" id="Solyc08g014375.1.1">
    <property type="protein sequence ID" value="Solyc08g014375.1.1"/>
    <property type="gene ID" value="Solyc08g014375.1"/>
</dbReference>
<accession>A0A3Q7HLM0</accession>
<dbReference type="PANTHER" id="PTHR24559:SF450">
    <property type="entry name" value="RNA-DIRECTED DNA POLYMERASE HOMOLOG"/>
    <property type="match status" value="1"/>
</dbReference>